<gene>
    <name evidence="1" type="ORF">EZM97_07585</name>
</gene>
<keyword evidence="2" id="KW-1185">Reference proteome</keyword>
<sequence>MRYLTIGKFAADSGYTEDAVRAKIKTGVWLEGIVWTKAPDGRVLIDTEGYGLWVEGRQVFELQRKAASRSISITAVSAAANG</sequence>
<protein>
    <submittedName>
        <fullName evidence="1">Excisionase</fullName>
    </submittedName>
</protein>
<name>A0A4R0Z446_9GAMM</name>
<dbReference type="EMBL" id="SJTG01000001">
    <property type="protein sequence ID" value="TCI13150.1"/>
    <property type="molecule type" value="Genomic_DNA"/>
</dbReference>
<evidence type="ECO:0000313" key="2">
    <source>
        <dbReference type="Proteomes" id="UP000291822"/>
    </source>
</evidence>
<evidence type="ECO:0000313" key="1">
    <source>
        <dbReference type="EMBL" id="TCI13150.1"/>
    </source>
</evidence>
<organism evidence="1 2">
    <name type="scientific">Dyella soli</name>
    <dbReference type="NCBI Taxonomy" id="522319"/>
    <lineage>
        <taxon>Bacteria</taxon>
        <taxon>Pseudomonadati</taxon>
        <taxon>Pseudomonadota</taxon>
        <taxon>Gammaproteobacteria</taxon>
        <taxon>Lysobacterales</taxon>
        <taxon>Rhodanobacteraceae</taxon>
        <taxon>Dyella</taxon>
    </lineage>
</organism>
<dbReference type="AlphaFoldDB" id="A0A4R0Z446"/>
<dbReference type="RefSeq" id="WP_131150067.1">
    <property type="nucleotide sequence ID" value="NZ_SJTG01000001.1"/>
</dbReference>
<reference evidence="1 2" key="1">
    <citation type="submission" date="2019-02" db="EMBL/GenBank/DDBJ databases">
        <title>Dyella amyloliquefaciens sp. nov., isolated from forest soil.</title>
        <authorList>
            <person name="Gao Z.-H."/>
            <person name="Qiu L.-H."/>
        </authorList>
    </citation>
    <scope>NUCLEOTIDE SEQUENCE [LARGE SCALE GENOMIC DNA]</scope>
    <source>
        <strain evidence="1 2">KACC 12747</strain>
    </source>
</reference>
<comment type="caution">
    <text evidence="1">The sequence shown here is derived from an EMBL/GenBank/DDBJ whole genome shotgun (WGS) entry which is preliminary data.</text>
</comment>
<accession>A0A4R0Z446</accession>
<dbReference type="Proteomes" id="UP000291822">
    <property type="component" value="Unassembled WGS sequence"/>
</dbReference>
<proteinExistence type="predicted"/>